<dbReference type="Pfam" id="PF06259">
    <property type="entry name" value="Abhydrolase_8"/>
    <property type="match status" value="1"/>
</dbReference>
<dbReference type="EMBL" id="BAAAQF010000007">
    <property type="protein sequence ID" value="GAA1676893.1"/>
    <property type="molecule type" value="Genomic_DNA"/>
</dbReference>
<keyword evidence="3" id="KW-1185">Reference proteome</keyword>
<comment type="caution">
    <text evidence="2">The sequence shown here is derived from an EMBL/GenBank/DDBJ whole genome shotgun (WGS) entry which is preliminary data.</text>
</comment>
<evidence type="ECO:0000313" key="2">
    <source>
        <dbReference type="EMBL" id="GAA1676893.1"/>
    </source>
</evidence>
<dbReference type="RefSeq" id="WP_344486601.1">
    <property type="nucleotide sequence ID" value="NZ_BAAAQF010000007.1"/>
</dbReference>
<dbReference type="Proteomes" id="UP001499851">
    <property type="component" value="Unassembled WGS sequence"/>
</dbReference>
<evidence type="ECO:0000313" key="3">
    <source>
        <dbReference type="Proteomes" id="UP001499851"/>
    </source>
</evidence>
<evidence type="ECO:0000259" key="1">
    <source>
        <dbReference type="Pfam" id="PF06259"/>
    </source>
</evidence>
<reference evidence="2 3" key="1">
    <citation type="journal article" date="2019" name="Int. J. Syst. Evol. Microbiol.">
        <title>The Global Catalogue of Microorganisms (GCM) 10K type strain sequencing project: providing services to taxonomists for standard genome sequencing and annotation.</title>
        <authorList>
            <consortium name="The Broad Institute Genomics Platform"/>
            <consortium name="The Broad Institute Genome Sequencing Center for Infectious Disease"/>
            <person name="Wu L."/>
            <person name="Ma J."/>
        </authorList>
    </citation>
    <scope>NUCLEOTIDE SEQUENCE [LARGE SCALE GENOMIC DNA]</scope>
    <source>
        <strain evidence="2 3">JCM 16001</strain>
    </source>
</reference>
<protein>
    <recommendedName>
        <fullName evidence="1">DUF1023 domain-containing protein</fullName>
    </recommendedName>
</protein>
<feature type="domain" description="DUF1023" evidence="1">
    <location>
        <begin position="367"/>
        <end position="542"/>
    </location>
</feature>
<dbReference type="InterPro" id="IPR010427">
    <property type="entry name" value="DUF1023"/>
</dbReference>
<accession>A0ABN2GU87</accession>
<gene>
    <name evidence="2" type="ORF">GCM10009830_24590</name>
</gene>
<sequence length="602" mass="63923">MSDMHWKDLKETDFSALKTLADRWGTYINDMTAQAEIITEDVVKKRLSVENFESETADDVRHQADLLADSLQDDLHEYAMVKIKATLEDTHDELIECQAQLLELIDVVTGEYRFEGGSSDPYVVVSDGHRERIAALDVSDALAERTGISGFNLNDDAGRREAKVALLETAEAIAAEFTEVLKAIMTRAHHADDDAASILKSIVDSPAEQPPPLGATYDDLLDDYEAADAERNAVLLQELASGDSEATATGVNDWWNSLSDDERVGLIEAHPELVGGLDGIPSATRDGVNQDLLANEITATGDRIAEIQARLDQMLADGSNSSNAEEYRDLQLELGELQTQHDNATSLQAALAAGSESGEPLLLIDFDTSSDGNAVVSVGDPDTAHHTAVYVPGTTSDLGNVGGLVGDASTLQADAERFGIEGEQTAVVMWLDYDAPDNAVPVMQDGPLYPEAWRDEQAIDARPGLNSFLEGMDAAHGGESHTTLVGHSYGTVVTGATAAEYQIAADQIIDVASPGLTVETADELSVGGDDVWSTRAEGDVIELAVDTGAMGADPTSSEFGGNVFDAEAVGDSGTGIHSGYLADGNENAARLTMAEIITGQRG</sequence>
<organism evidence="2 3">
    <name type="scientific">Glycomyces endophyticus</name>
    <dbReference type="NCBI Taxonomy" id="480996"/>
    <lineage>
        <taxon>Bacteria</taxon>
        <taxon>Bacillati</taxon>
        <taxon>Actinomycetota</taxon>
        <taxon>Actinomycetes</taxon>
        <taxon>Glycomycetales</taxon>
        <taxon>Glycomycetaceae</taxon>
        <taxon>Glycomyces</taxon>
    </lineage>
</organism>
<proteinExistence type="predicted"/>
<name>A0ABN2GU87_9ACTN</name>